<dbReference type="EMBL" id="LZMS01000086">
    <property type="protein sequence ID" value="OBX60487.1"/>
    <property type="molecule type" value="Genomic_DNA"/>
</dbReference>
<protein>
    <submittedName>
        <fullName evidence="1">Uncharacterized protein</fullName>
    </submittedName>
</protein>
<evidence type="ECO:0000313" key="2">
    <source>
        <dbReference type="Proteomes" id="UP000092607"/>
    </source>
</evidence>
<dbReference type="AlphaFoldDB" id="A0A1B8PX37"/>
<accession>A0A1B8PX37</accession>
<proteinExistence type="predicted"/>
<comment type="caution">
    <text evidence="1">The sequence shown here is derived from an EMBL/GenBank/DDBJ whole genome shotgun (WGS) entry which is preliminary data.</text>
</comment>
<organism evidence="1 2">
    <name type="scientific">Moraxella lacunata</name>
    <dbReference type="NCBI Taxonomy" id="477"/>
    <lineage>
        <taxon>Bacteria</taxon>
        <taxon>Pseudomonadati</taxon>
        <taxon>Pseudomonadota</taxon>
        <taxon>Gammaproteobacteria</taxon>
        <taxon>Moraxellales</taxon>
        <taxon>Moraxellaceae</taxon>
        <taxon>Moraxella</taxon>
    </lineage>
</organism>
<evidence type="ECO:0000313" key="1">
    <source>
        <dbReference type="EMBL" id="OBX60487.1"/>
    </source>
</evidence>
<name>A0A1B8PX37_MORLA</name>
<reference evidence="1 2" key="1">
    <citation type="submission" date="2016-06" db="EMBL/GenBank/DDBJ databases">
        <title>Draft genome of Moraxella lacunata CCUG 57757A.</title>
        <authorList>
            <person name="Salva-Serra F."/>
            <person name="Engstrom-Jakobsson H."/>
            <person name="Thorell K."/>
            <person name="Gonzales-Siles L."/>
            <person name="Karlsson R."/>
            <person name="Boulund F."/>
            <person name="Engstrand L."/>
            <person name="Kristiansson E."/>
            <person name="Moore E."/>
        </authorList>
    </citation>
    <scope>NUCLEOTIDE SEQUENCE [LARGE SCALE GENOMIC DNA]</scope>
    <source>
        <strain evidence="1 2">CCUG 57757A</strain>
    </source>
</reference>
<sequence>MSDMPYILKKILKKFAIIDIHFDKDKTMQLTTRELVEKFGSHRLIVLDDDVLADFDDDTVLLLSAQKPTKKPILPEIAKYANFLKNDVADDNENIDEQSKRIMAMLNADDKRIKAGL</sequence>
<gene>
    <name evidence="1" type="ORF">A9309_09380</name>
</gene>
<dbReference type="Proteomes" id="UP000092607">
    <property type="component" value="Unassembled WGS sequence"/>
</dbReference>